<name>A0A7V8V842_9BACT</name>
<organism evidence="1 2">
    <name type="scientific">Bremerella alba</name>
    <dbReference type="NCBI Taxonomy" id="980252"/>
    <lineage>
        <taxon>Bacteria</taxon>
        <taxon>Pseudomonadati</taxon>
        <taxon>Planctomycetota</taxon>
        <taxon>Planctomycetia</taxon>
        <taxon>Pirellulales</taxon>
        <taxon>Pirellulaceae</taxon>
        <taxon>Bremerella</taxon>
    </lineage>
</organism>
<protein>
    <submittedName>
        <fullName evidence="1">Uncharacterized protein</fullName>
    </submittedName>
</protein>
<sequence>MDTNKLNEALTKIYDEDHTRIIFVNNSSSKAHQAEVKLNAVVKPDVVVTT</sequence>
<evidence type="ECO:0000313" key="1">
    <source>
        <dbReference type="EMBL" id="MBA2116714.1"/>
    </source>
</evidence>
<gene>
    <name evidence="1" type="ORF">HOV93_39060</name>
</gene>
<proteinExistence type="predicted"/>
<keyword evidence="2" id="KW-1185">Reference proteome</keyword>
<dbReference type="RefSeq" id="WP_207398114.1">
    <property type="nucleotide sequence ID" value="NZ_JABRWO010000011.1"/>
</dbReference>
<evidence type="ECO:0000313" key="2">
    <source>
        <dbReference type="Proteomes" id="UP000551616"/>
    </source>
</evidence>
<reference evidence="1 2" key="1">
    <citation type="submission" date="2020-05" db="EMBL/GenBank/DDBJ databases">
        <title>Bremerella alba sp. nov., a novel planctomycete isolated from the surface of the macroalga Fucus spiralis.</title>
        <authorList>
            <person name="Godinho O."/>
            <person name="Botelho R."/>
            <person name="Albuquerque L."/>
            <person name="Wiegand S."/>
            <person name="Da Costa M.S."/>
            <person name="Lobo-Da-Cunha A."/>
            <person name="Jogler C."/>
            <person name="Lage O.M."/>
        </authorList>
    </citation>
    <scope>NUCLEOTIDE SEQUENCE [LARGE SCALE GENOMIC DNA]</scope>
    <source>
        <strain evidence="1 2">FF15</strain>
    </source>
</reference>
<dbReference type="EMBL" id="JABRWO010000011">
    <property type="protein sequence ID" value="MBA2116714.1"/>
    <property type="molecule type" value="Genomic_DNA"/>
</dbReference>
<comment type="caution">
    <text evidence="1">The sequence shown here is derived from an EMBL/GenBank/DDBJ whole genome shotgun (WGS) entry which is preliminary data.</text>
</comment>
<dbReference type="AlphaFoldDB" id="A0A7V8V842"/>
<dbReference type="Proteomes" id="UP000551616">
    <property type="component" value="Unassembled WGS sequence"/>
</dbReference>
<accession>A0A7V8V842</accession>